<evidence type="ECO:0000313" key="2">
    <source>
        <dbReference type="EMBL" id="ETV69862.1"/>
    </source>
</evidence>
<dbReference type="RefSeq" id="XP_009840600.1">
    <property type="nucleotide sequence ID" value="XM_009842298.1"/>
</dbReference>
<accession>W4FQU9</accession>
<name>W4FQU9_APHAT</name>
<feature type="chain" id="PRO_5004841709" evidence="1">
    <location>
        <begin position="24"/>
        <end position="146"/>
    </location>
</feature>
<evidence type="ECO:0000256" key="1">
    <source>
        <dbReference type="SAM" id="SignalP"/>
    </source>
</evidence>
<sequence length="146" mass="16940">MRRRFPLPLSTLVKHMLLNVTWTTPEYINAPEDKAAYVSWVLTSEKGMYIIAVWNGWHDVVKRVRDEHNAKTSTLFSFRHLFKWLRLGTGTAHVVPERREVIQSEDIPSHARIDVEREPPCFTRMALYLATGTELRESSCRTSSQA</sequence>
<proteinExistence type="predicted"/>
<dbReference type="GeneID" id="20816472"/>
<dbReference type="VEuPathDB" id="FungiDB:H257_14476"/>
<gene>
    <name evidence="2" type="ORF">H257_14476</name>
</gene>
<organism evidence="2">
    <name type="scientific">Aphanomyces astaci</name>
    <name type="common">Crayfish plague agent</name>
    <dbReference type="NCBI Taxonomy" id="112090"/>
    <lineage>
        <taxon>Eukaryota</taxon>
        <taxon>Sar</taxon>
        <taxon>Stramenopiles</taxon>
        <taxon>Oomycota</taxon>
        <taxon>Saprolegniomycetes</taxon>
        <taxon>Saprolegniales</taxon>
        <taxon>Verrucalvaceae</taxon>
        <taxon>Aphanomyces</taxon>
    </lineage>
</organism>
<dbReference type="EMBL" id="KI913171">
    <property type="protein sequence ID" value="ETV69862.1"/>
    <property type="molecule type" value="Genomic_DNA"/>
</dbReference>
<feature type="signal peptide" evidence="1">
    <location>
        <begin position="1"/>
        <end position="23"/>
    </location>
</feature>
<keyword evidence="1" id="KW-0732">Signal</keyword>
<protein>
    <submittedName>
        <fullName evidence="2">Uncharacterized protein</fullName>
    </submittedName>
</protein>
<reference evidence="2" key="1">
    <citation type="submission" date="2013-12" db="EMBL/GenBank/DDBJ databases">
        <title>The Genome Sequence of Aphanomyces astaci APO3.</title>
        <authorList>
            <consortium name="The Broad Institute Genomics Platform"/>
            <person name="Russ C."/>
            <person name="Tyler B."/>
            <person name="van West P."/>
            <person name="Dieguez-Uribeondo J."/>
            <person name="Young S.K."/>
            <person name="Zeng Q."/>
            <person name="Gargeya S."/>
            <person name="Fitzgerald M."/>
            <person name="Abouelleil A."/>
            <person name="Alvarado L."/>
            <person name="Chapman S.B."/>
            <person name="Gainer-Dewar J."/>
            <person name="Goldberg J."/>
            <person name="Griggs A."/>
            <person name="Gujja S."/>
            <person name="Hansen M."/>
            <person name="Howarth C."/>
            <person name="Imamovic A."/>
            <person name="Ireland A."/>
            <person name="Larimer J."/>
            <person name="McCowan C."/>
            <person name="Murphy C."/>
            <person name="Pearson M."/>
            <person name="Poon T.W."/>
            <person name="Priest M."/>
            <person name="Roberts A."/>
            <person name="Saif S."/>
            <person name="Shea T."/>
            <person name="Sykes S."/>
            <person name="Wortman J."/>
            <person name="Nusbaum C."/>
            <person name="Birren B."/>
        </authorList>
    </citation>
    <scope>NUCLEOTIDE SEQUENCE [LARGE SCALE GENOMIC DNA]</scope>
    <source>
        <strain evidence="2">APO3</strain>
    </source>
</reference>
<dbReference type="AlphaFoldDB" id="W4FQU9"/>